<sequence length="259" mass="28525">MAKDDQLIVRTRINILNVPIDVVTMKEALTVIEGFIADKSSSHLVATANAEMVMMAQSDKELANILRQADLVVPDGAGIVWAARYHGYKMPERVAGFDLAQAILARAATTGYRIFLLGGAPGIAARAKAVAESRYPGVNIVGTYHGFFQAADEAALLADIRARRPDVIFVALGVPKQEKWLWQHRKELSVPVAIGVGGTFDVMAGTVRRAPVWMQRAGLEWLYRLMSQPQRAVRMLALPRFVYRVLTDKKLDKDDGSIL</sequence>
<keyword evidence="4 5" id="KW-0961">Cell wall biogenesis/degradation</keyword>
<organism evidence="6 7">
    <name type="scientific">Thermosinus carboxydivorans Nor1</name>
    <dbReference type="NCBI Taxonomy" id="401526"/>
    <lineage>
        <taxon>Bacteria</taxon>
        <taxon>Bacillati</taxon>
        <taxon>Bacillota</taxon>
        <taxon>Negativicutes</taxon>
        <taxon>Selenomonadales</taxon>
        <taxon>Sporomusaceae</taxon>
        <taxon>Thermosinus</taxon>
    </lineage>
</organism>
<dbReference type="Proteomes" id="UP000005139">
    <property type="component" value="Unassembled WGS sequence"/>
</dbReference>
<name>A1HTS1_9FIRM</name>
<gene>
    <name evidence="6" type="ORF">TcarDRAFT_0257</name>
</gene>
<evidence type="ECO:0000256" key="3">
    <source>
        <dbReference type="ARBA" id="ARBA00022944"/>
    </source>
</evidence>
<keyword evidence="7" id="KW-1185">Reference proteome</keyword>
<dbReference type="InterPro" id="IPR034714">
    <property type="entry name" value="TagA_TarA"/>
</dbReference>
<dbReference type="UniPathway" id="UPA00632"/>
<keyword evidence="1 5" id="KW-0328">Glycosyltransferase</keyword>
<evidence type="ECO:0000256" key="5">
    <source>
        <dbReference type="HAMAP-Rule" id="MF_02070"/>
    </source>
</evidence>
<evidence type="ECO:0000313" key="7">
    <source>
        <dbReference type="Proteomes" id="UP000005139"/>
    </source>
</evidence>
<dbReference type="PANTHER" id="PTHR34136">
    <property type="match status" value="1"/>
</dbReference>
<reference evidence="6 7" key="2">
    <citation type="submission" date="2007-01" db="EMBL/GenBank/DDBJ databases">
        <title>Sequencing of the draft genome and assembly of Thermosinus carboxydivorans Nor1.</title>
        <authorList>
            <consortium name="US DOE Joint Genome Institute (JGI-PGF)"/>
            <person name="Copeland A."/>
            <person name="Lucas S."/>
            <person name="Lapidus A."/>
            <person name="Barry K."/>
            <person name="Glavina del Rio T."/>
            <person name="Dalin E."/>
            <person name="Tice H."/>
            <person name="Bruce D."/>
            <person name="Pitluck S."/>
            <person name="Richardson P."/>
        </authorList>
    </citation>
    <scope>NUCLEOTIDE SEQUENCE [LARGE SCALE GENOMIC DNA]</scope>
    <source>
        <strain evidence="6 7">Nor1</strain>
    </source>
</reference>
<comment type="pathway">
    <text evidence="5">Cell wall biogenesis; teichoic acid biosynthesis.</text>
</comment>
<dbReference type="EC" id="2.4.1.187" evidence="5"/>
<proteinExistence type="inferred from homology"/>
<comment type="function">
    <text evidence="5">Catalyzes the conversion of GlcNAc-PP-undecaprenol into ManNAc-GlcNAc-PP-undecaprenol, the first committed lipid intermediate in the de novo synthesis of teichoic acid.</text>
</comment>
<protein>
    <recommendedName>
        <fullName evidence="5">N-acetylglucosaminyldiphosphoundecaprenol N-acetyl-beta-D-mannosaminyltransferase</fullName>
        <ecNumber evidence="5">2.4.1.187</ecNumber>
    </recommendedName>
    <alternativeName>
        <fullName evidence="5">N-acetylmannosaminyltransferase</fullName>
    </alternativeName>
    <alternativeName>
        <fullName evidence="5">UDP-N-acetylmannosamine transferase</fullName>
    </alternativeName>
    <alternativeName>
        <fullName evidence="5">UDP-N-acetylmannosamine:N-acetylglucosaminyl pyrophosphorylundecaprenol N-acetylmannosaminyltransferase</fullName>
    </alternativeName>
</protein>
<dbReference type="eggNOG" id="COG1922">
    <property type="taxonomic scope" value="Bacteria"/>
</dbReference>
<dbReference type="CDD" id="cd06533">
    <property type="entry name" value="Glyco_transf_WecG_TagA"/>
    <property type="match status" value="1"/>
</dbReference>
<dbReference type="GO" id="GO:0047244">
    <property type="term" value="F:N-acetylglucosaminyldiphosphoundecaprenol N-acetyl-beta-D-mannosaminyltransferase activity"/>
    <property type="evidence" value="ECO:0007669"/>
    <property type="project" value="UniProtKB-UniRule"/>
</dbReference>
<evidence type="ECO:0000313" key="6">
    <source>
        <dbReference type="EMBL" id="EAX46556.1"/>
    </source>
</evidence>
<dbReference type="GO" id="GO:0019350">
    <property type="term" value="P:teichoic acid biosynthetic process"/>
    <property type="evidence" value="ECO:0007669"/>
    <property type="project" value="UniProtKB-UniRule"/>
</dbReference>
<dbReference type="InterPro" id="IPR004629">
    <property type="entry name" value="WecG_TagA_CpsF"/>
</dbReference>
<comment type="catalytic activity">
    <reaction evidence="5">
        <text>UDP-N-acetyl-alpha-D-mannosamine + N-acetyl-alpha-D-glucosaminyl-di-trans,octa-cis-undecaprenyl diphosphate = N-acetyl-beta-D-mannosaminyl-(1-&gt;4)-N-acetyl-alpha-D-glucosaminyl di-trans,octa-cis-undecaprenyl diphosphate + UDP + H(+)</text>
        <dbReference type="Rhea" id="RHEA:16053"/>
        <dbReference type="ChEBI" id="CHEBI:15378"/>
        <dbReference type="ChEBI" id="CHEBI:58223"/>
        <dbReference type="ChEBI" id="CHEBI:62959"/>
        <dbReference type="ChEBI" id="CHEBI:68623"/>
        <dbReference type="ChEBI" id="CHEBI:132210"/>
        <dbReference type="EC" id="2.4.1.187"/>
    </reaction>
</comment>
<comment type="similarity">
    <text evidence="5">Belongs to the glycosyltransferase 26 family. TagA/TarA subfamily.</text>
</comment>
<keyword evidence="2 5" id="KW-0808">Transferase</keyword>
<evidence type="ECO:0000256" key="1">
    <source>
        <dbReference type="ARBA" id="ARBA00022676"/>
    </source>
</evidence>
<dbReference type="NCBIfam" id="TIGR00696">
    <property type="entry name" value="wecG_tagA_cpsF"/>
    <property type="match status" value="1"/>
</dbReference>
<comment type="caution">
    <text evidence="6">The sequence shown here is derived from an EMBL/GenBank/DDBJ whole genome shotgun (WGS) entry which is preliminary data.</text>
</comment>
<dbReference type="GO" id="GO:0071555">
    <property type="term" value="P:cell wall organization"/>
    <property type="evidence" value="ECO:0007669"/>
    <property type="project" value="UniProtKB-KW"/>
</dbReference>
<dbReference type="HAMAP" id="MF_02070">
    <property type="entry name" value="TagA_TarA"/>
    <property type="match status" value="1"/>
</dbReference>
<keyword evidence="3 5" id="KW-0777">Teichoic acid biosynthesis</keyword>
<reference evidence="6 7" key="1">
    <citation type="submission" date="2007-01" db="EMBL/GenBank/DDBJ databases">
        <title>Annotation of the draft genome assembly of Thermosinus carboxydivorans Nor1.</title>
        <authorList>
            <consortium name="US DOE Joint Genome Institute (JGI-ORNL)"/>
            <person name="Larimer F."/>
            <person name="Land M."/>
            <person name="Hauser L."/>
        </authorList>
    </citation>
    <scope>NUCLEOTIDE SEQUENCE [LARGE SCALE GENOMIC DNA]</scope>
    <source>
        <strain evidence="6 7">Nor1</strain>
    </source>
</reference>
<dbReference type="EMBL" id="AAWL01000028">
    <property type="protein sequence ID" value="EAX46556.1"/>
    <property type="molecule type" value="Genomic_DNA"/>
</dbReference>
<evidence type="ECO:0000256" key="4">
    <source>
        <dbReference type="ARBA" id="ARBA00023316"/>
    </source>
</evidence>
<evidence type="ECO:0000256" key="2">
    <source>
        <dbReference type="ARBA" id="ARBA00022679"/>
    </source>
</evidence>
<dbReference type="PANTHER" id="PTHR34136:SF1">
    <property type="entry name" value="UDP-N-ACETYL-D-MANNOSAMINURONIC ACID TRANSFERASE"/>
    <property type="match status" value="1"/>
</dbReference>
<dbReference type="AlphaFoldDB" id="A1HTS1"/>
<dbReference type="Pfam" id="PF03808">
    <property type="entry name" value="Glyco_tran_WecG"/>
    <property type="match status" value="1"/>
</dbReference>
<accession>A1HTS1</accession>